<evidence type="ECO:0000256" key="6">
    <source>
        <dbReference type="ARBA" id="ARBA00022490"/>
    </source>
</evidence>
<dbReference type="Gene3D" id="3.40.449.10">
    <property type="entry name" value="Phosphoenolpyruvate Carboxykinase, domain 1"/>
    <property type="match status" value="1"/>
</dbReference>
<name>A0A3B1BRN1_9ZZZZ</name>
<reference evidence="14" key="1">
    <citation type="submission" date="2018-06" db="EMBL/GenBank/DDBJ databases">
        <authorList>
            <person name="Zhirakovskaya E."/>
        </authorList>
    </citation>
    <scope>NUCLEOTIDE SEQUENCE</scope>
</reference>
<dbReference type="GO" id="GO:0005524">
    <property type="term" value="F:ATP binding"/>
    <property type="evidence" value="ECO:0007669"/>
    <property type="project" value="UniProtKB-KW"/>
</dbReference>
<evidence type="ECO:0000256" key="13">
    <source>
        <dbReference type="ARBA" id="ARBA00047371"/>
    </source>
</evidence>
<dbReference type="NCBIfam" id="NF006821">
    <property type="entry name" value="PRK09344.1-3"/>
    <property type="match status" value="1"/>
</dbReference>
<dbReference type="HAMAP" id="MF_00453">
    <property type="entry name" value="PEPCK_ATP"/>
    <property type="match status" value="1"/>
</dbReference>
<dbReference type="PROSITE" id="PS00532">
    <property type="entry name" value="PEPCK_ATP"/>
    <property type="match status" value="1"/>
</dbReference>
<keyword evidence="14" id="KW-0418">Kinase</keyword>
<gene>
    <name evidence="14" type="ORF">MNBD_IGNAVI01-2306</name>
</gene>
<evidence type="ECO:0000313" key="14">
    <source>
        <dbReference type="EMBL" id="VAX20966.1"/>
    </source>
</evidence>
<dbReference type="InterPro" id="IPR001272">
    <property type="entry name" value="PEP_carboxykinase_ATP"/>
</dbReference>
<keyword evidence="11" id="KW-0464">Manganese</keyword>
<evidence type="ECO:0000256" key="2">
    <source>
        <dbReference type="ARBA" id="ARBA00004742"/>
    </source>
</evidence>
<dbReference type="CDD" id="cd00484">
    <property type="entry name" value="PEPCK_ATP"/>
    <property type="match status" value="1"/>
</dbReference>
<keyword evidence="6" id="KW-0963">Cytoplasm</keyword>
<dbReference type="Gene3D" id="3.90.228.20">
    <property type="match status" value="1"/>
</dbReference>
<dbReference type="SUPFAM" id="SSF68923">
    <property type="entry name" value="PEP carboxykinase N-terminal domain"/>
    <property type="match status" value="1"/>
</dbReference>
<dbReference type="PANTHER" id="PTHR30031:SF0">
    <property type="entry name" value="PHOSPHOENOLPYRUVATE CARBOXYKINASE (ATP)"/>
    <property type="match status" value="1"/>
</dbReference>
<evidence type="ECO:0000256" key="11">
    <source>
        <dbReference type="ARBA" id="ARBA00023211"/>
    </source>
</evidence>
<evidence type="ECO:0000256" key="3">
    <source>
        <dbReference type="ARBA" id="ARBA00006052"/>
    </source>
</evidence>
<comment type="similarity">
    <text evidence="3">Belongs to the phosphoenolpyruvate carboxykinase (ATP) family.</text>
</comment>
<evidence type="ECO:0000256" key="1">
    <source>
        <dbReference type="ARBA" id="ARBA00001936"/>
    </source>
</evidence>
<dbReference type="InterPro" id="IPR013035">
    <property type="entry name" value="PEP_carboxykinase_C"/>
</dbReference>
<dbReference type="NCBIfam" id="NF006819">
    <property type="entry name" value="PRK09344.1-1"/>
    <property type="match status" value="1"/>
</dbReference>
<dbReference type="GO" id="GO:0004612">
    <property type="term" value="F:phosphoenolpyruvate carboxykinase (ATP) activity"/>
    <property type="evidence" value="ECO:0007669"/>
    <property type="project" value="UniProtKB-EC"/>
</dbReference>
<dbReference type="NCBIfam" id="TIGR00224">
    <property type="entry name" value="pckA"/>
    <property type="match status" value="1"/>
</dbReference>
<evidence type="ECO:0000256" key="5">
    <source>
        <dbReference type="ARBA" id="ARBA00022432"/>
    </source>
</evidence>
<dbReference type="GO" id="GO:0005829">
    <property type="term" value="C:cytosol"/>
    <property type="evidence" value="ECO:0007669"/>
    <property type="project" value="TreeGrafter"/>
</dbReference>
<dbReference type="UniPathway" id="UPA00138"/>
<comment type="catalytic activity">
    <reaction evidence="13">
        <text>oxaloacetate + ATP = phosphoenolpyruvate + ADP + CO2</text>
        <dbReference type="Rhea" id="RHEA:18617"/>
        <dbReference type="ChEBI" id="CHEBI:16452"/>
        <dbReference type="ChEBI" id="CHEBI:16526"/>
        <dbReference type="ChEBI" id="CHEBI:30616"/>
        <dbReference type="ChEBI" id="CHEBI:58702"/>
        <dbReference type="ChEBI" id="CHEBI:456216"/>
        <dbReference type="EC" id="4.1.1.49"/>
    </reaction>
</comment>
<proteinExistence type="inferred from homology"/>
<dbReference type="NCBIfam" id="NF006820">
    <property type="entry name" value="PRK09344.1-2"/>
    <property type="match status" value="1"/>
</dbReference>
<dbReference type="GO" id="GO:0046872">
    <property type="term" value="F:metal ion binding"/>
    <property type="evidence" value="ECO:0007669"/>
    <property type="project" value="UniProtKB-KW"/>
</dbReference>
<protein>
    <recommendedName>
        <fullName evidence="4">phosphoenolpyruvate carboxykinase (ATP)</fullName>
        <ecNumber evidence="4">4.1.1.49</ecNumber>
    </recommendedName>
</protein>
<dbReference type="EC" id="4.1.1.49" evidence="4"/>
<evidence type="ECO:0000256" key="9">
    <source>
        <dbReference type="ARBA" id="ARBA00022793"/>
    </source>
</evidence>
<evidence type="ECO:0000256" key="10">
    <source>
        <dbReference type="ARBA" id="ARBA00022840"/>
    </source>
</evidence>
<evidence type="ECO:0000256" key="8">
    <source>
        <dbReference type="ARBA" id="ARBA00022741"/>
    </source>
</evidence>
<keyword evidence="14" id="KW-0670">Pyruvate</keyword>
<dbReference type="InterPro" id="IPR008210">
    <property type="entry name" value="PEP_carboxykinase_N"/>
</dbReference>
<dbReference type="FunFam" id="3.40.449.10:FF:000001">
    <property type="entry name" value="Phosphoenolpyruvate carboxykinase (ATP)"/>
    <property type="match status" value="1"/>
</dbReference>
<keyword evidence="12 14" id="KW-0456">Lyase</keyword>
<dbReference type="Gene3D" id="2.170.8.10">
    <property type="entry name" value="Phosphoenolpyruvate Carboxykinase, domain 2"/>
    <property type="match status" value="1"/>
</dbReference>
<dbReference type="EMBL" id="UOGD01000182">
    <property type="protein sequence ID" value="VAX20966.1"/>
    <property type="molecule type" value="Genomic_DNA"/>
</dbReference>
<dbReference type="GO" id="GO:0016301">
    <property type="term" value="F:kinase activity"/>
    <property type="evidence" value="ECO:0007669"/>
    <property type="project" value="UniProtKB-KW"/>
</dbReference>
<dbReference type="SUPFAM" id="SSF53795">
    <property type="entry name" value="PEP carboxykinase-like"/>
    <property type="match status" value="1"/>
</dbReference>
<comment type="pathway">
    <text evidence="2">Carbohydrate biosynthesis; gluconeogenesis.</text>
</comment>
<dbReference type="InterPro" id="IPR015994">
    <property type="entry name" value="PEPCK_ATP_CS"/>
</dbReference>
<evidence type="ECO:0000256" key="12">
    <source>
        <dbReference type="ARBA" id="ARBA00023239"/>
    </source>
</evidence>
<dbReference type="Pfam" id="PF01293">
    <property type="entry name" value="PEPCK_ATP"/>
    <property type="match status" value="1"/>
</dbReference>
<dbReference type="PANTHER" id="PTHR30031">
    <property type="entry name" value="PHOSPHOENOLPYRUVATE CARBOXYKINASE ATP"/>
    <property type="match status" value="1"/>
</dbReference>
<evidence type="ECO:0000256" key="4">
    <source>
        <dbReference type="ARBA" id="ARBA00012363"/>
    </source>
</evidence>
<dbReference type="AlphaFoldDB" id="A0A3B1BRN1"/>
<keyword evidence="14" id="KW-0808">Transferase</keyword>
<dbReference type="PIRSF" id="PIRSF006294">
    <property type="entry name" value="PEP_crbxkin"/>
    <property type="match status" value="1"/>
</dbReference>
<comment type="cofactor">
    <cofactor evidence="1">
        <name>Mn(2+)</name>
        <dbReference type="ChEBI" id="CHEBI:29035"/>
    </cofactor>
</comment>
<sequence length="539" mass="60062">MKNLDLSQYGITNVKEIIYNPSYDYLYEAELDPSLEGYEKGQLSELGAVNVMTGEFTGRSPKDKYIVIDDNVKNNVWWANQAKSSDNKPIDNEVWDHLYKIGADQLSGKKLYVVDGFSGANENTRLKVRFIMEVAWQAHFVKNMFIRPTEEELEDFEPDFIVLNASKAVNKDWQNMKRVDDVPLNSENFVAFNLSEGRAVIGGTWYGGEMKKGIFSVMNYYLPLKGIAAMHCSANVGKDDDVAIFFGLSGTGKTTLSTDPKRALIGDDEHGWDDDGIFNFEGGCYAKTINLDKESEPDIYNAIKRDALLENCTLDENGKIDFTDTSVTQNTRVSYPIYHIKNIVKPVSKAGHADKVIFLTADAFGVMPPVSKLTREQTKYHFLSGFTAKLAGTERGVTAPQPTFSACFGAAFLLLHPTKYGEELVKRMEANNAKAYLVNTGWNGTGKRISIKDTRGIIDAILDGSIDNAETKTLPIFNLEIPTSLPGVDPGILDPRDTYEDPAEWDKKAKELAELFIKNFEQYTDNEEGKSLVAAGPQL</sequence>
<accession>A0A3B1BRN1</accession>
<keyword evidence="5" id="KW-0312">Gluconeogenesis</keyword>
<keyword evidence="9" id="KW-0210">Decarboxylase</keyword>
<keyword evidence="7" id="KW-0479">Metal-binding</keyword>
<dbReference type="FunFam" id="2.170.8.10:FF:000001">
    <property type="entry name" value="Phosphoenolpyruvate carboxykinase (ATP)"/>
    <property type="match status" value="1"/>
</dbReference>
<keyword evidence="10" id="KW-0067">ATP-binding</keyword>
<organism evidence="14">
    <name type="scientific">hydrothermal vent metagenome</name>
    <dbReference type="NCBI Taxonomy" id="652676"/>
    <lineage>
        <taxon>unclassified sequences</taxon>
        <taxon>metagenomes</taxon>
        <taxon>ecological metagenomes</taxon>
    </lineage>
</organism>
<dbReference type="GO" id="GO:0006094">
    <property type="term" value="P:gluconeogenesis"/>
    <property type="evidence" value="ECO:0007669"/>
    <property type="project" value="UniProtKB-UniPathway"/>
</dbReference>
<evidence type="ECO:0000256" key="7">
    <source>
        <dbReference type="ARBA" id="ARBA00022723"/>
    </source>
</evidence>
<keyword evidence="8" id="KW-0547">Nucleotide-binding</keyword>